<keyword evidence="6 9" id="KW-0812">Transmembrane</keyword>
<name>A0A6S6WDD3_9PLEO</name>
<keyword evidence="9" id="KW-0496">Mitochondrion</keyword>
<keyword evidence="8 9" id="KW-0472">Membrane</keyword>
<feature type="transmembrane region" description="Helical" evidence="9">
    <location>
        <begin position="278"/>
        <end position="299"/>
    </location>
</feature>
<dbReference type="PANTHER" id="PTHR11048">
    <property type="entry name" value="PRENYLTRANSFERASES"/>
    <property type="match status" value="1"/>
</dbReference>
<dbReference type="InterPro" id="IPR039653">
    <property type="entry name" value="Prenyltransferase"/>
</dbReference>
<comment type="function">
    <text evidence="9">Catalyzes the prenylation of para-hydroxybenzoate (PHB) with an all-trans polyprenyl group. Mediates the second step in the final reaction sequence of coenzyme Q (CoQ) biosynthesis, which is the condensation of the polyisoprenoid side chain with PHB, generating the first membrane-bound Q intermediate.</text>
</comment>
<dbReference type="InterPro" id="IPR006370">
    <property type="entry name" value="HB_polyprenyltransferase-like"/>
</dbReference>
<dbReference type="FunFam" id="1.20.120.1780:FF:000001">
    <property type="entry name" value="4-hydroxybenzoate octaprenyltransferase"/>
    <property type="match status" value="1"/>
</dbReference>
<keyword evidence="5 9" id="KW-0808">Transferase</keyword>
<evidence type="ECO:0000256" key="4">
    <source>
        <dbReference type="ARBA" id="ARBA00005985"/>
    </source>
</evidence>
<evidence type="ECO:0000256" key="5">
    <source>
        <dbReference type="ARBA" id="ARBA00022679"/>
    </source>
</evidence>
<comment type="subcellular location">
    <subcellularLocation>
        <location evidence="2">Membrane</location>
        <topology evidence="2">Multi-pass membrane protein</topology>
    </subcellularLocation>
    <subcellularLocation>
        <location evidence="9">Mitochondrion inner membrane</location>
        <topology evidence="9">Multi-pass membrane protein</topology>
        <orientation evidence="9">Matrix side</orientation>
    </subcellularLocation>
</comment>
<dbReference type="GO" id="GO:0006744">
    <property type="term" value="P:ubiquinone biosynthetic process"/>
    <property type="evidence" value="ECO:0007669"/>
    <property type="project" value="UniProtKB-UniRule"/>
</dbReference>
<dbReference type="CDD" id="cd13959">
    <property type="entry name" value="PT_UbiA_COQ2"/>
    <property type="match status" value="1"/>
</dbReference>
<evidence type="ECO:0000256" key="1">
    <source>
        <dbReference type="ARBA" id="ARBA00001946"/>
    </source>
</evidence>
<dbReference type="HAMAP" id="MF_01635">
    <property type="entry name" value="UbiA"/>
    <property type="match status" value="1"/>
</dbReference>
<accession>A0A6S6WDD3</accession>
<evidence type="ECO:0000256" key="8">
    <source>
        <dbReference type="ARBA" id="ARBA00023136"/>
    </source>
</evidence>
<keyword evidence="9" id="KW-0831">Ubiquinone biosynthesis</keyword>
<dbReference type="InterPro" id="IPR000537">
    <property type="entry name" value="UbiA_prenyltransferase"/>
</dbReference>
<evidence type="ECO:0000313" key="10">
    <source>
        <dbReference type="EMBL" id="CAE7206002.1"/>
    </source>
</evidence>
<proteinExistence type="inferred from homology"/>
<feature type="transmembrane region" description="Helical" evidence="9">
    <location>
        <begin position="206"/>
        <end position="226"/>
    </location>
</feature>
<comment type="pathway">
    <text evidence="9">Cofactor biosynthesis; ubiquinone biosynthesis.</text>
</comment>
<dbReference type="EMBL" id="HG992985">
    <property type="protein sequence ID" value="CAE7206002.1"/>
    <property type="molecule type" value="Genomic_DNA"/>
</dbReference>
<protein>
    <recommendedName>
        <fullName evidence="9">4-hydroxybenzoate polyprenyltransferase, mitochondrial</fullName>
        <shortName evidence="9">4-HB polyprenyltransferase</shortName>
        <ecNumber evidence="9">2.5.1.39</ecNumber>
    </recommendedName>
    <alternativeName>
        <fullName evidence="9">Para-hydroxybenzoate--polyprenyltransferase</fullName>
        <shortName evidence="9">PHB:PPT</shortName>
        <shortName evidence="9">PHB:polyprenyltransferase</shortName>
    </alternativeName>
</protein>
<evidence type="ECO:0000256" key="2">
    <source>
        <dbReference type="ARBA" id="ARBA00004141"/>
    </source>
</evidence>
<gene>
    <name evidence="10" type="ORF">PTTW11_09469</name>
</gene>
<comment type="similarity">
    <text evidence="4 9">Belongs to the UbiA prenyltransferase family.</text>
</comment>
<comment type="cofactor">
    <cofactor evidence="1 9">
        <name>Mg(2+)</name>
        <dbReference type="ChEBI" id="CHEBI:18420"/>
    </cofactor>
</comment>
<dbReference type="GO" id="GO:0008412">
    <property type="term" value="F:4-hydroxybenzoate polyprenyltransferase activity"/>
    <property type="evidence" value="ECO:0007669"/>
    <property type="project" value="UniProtKB-EC"/>
</dbReference>
<reference evidence="10" key="1">
    <citation type="submission" date="2021-02" db="EMBL/GenBank/DDBJ databases">
        <authorList>
            <person name="Syme A R."/>
            <person name="Syme A R."/>
            <person name="Moolhuijzen P."/>
        </authorList>
    </citation>
    <scope>NUCLEOTIDE SEQUENCE</scope>
    <source>
        <strain evidence="10">W1-1</strain>
    </source>
</reference>
<dbReference type="EC" id="2.5.1.39" evidence="9"/>
<evidence type="ECO:0000313" key="11">
    <source>
        <dbReference type="Proteomes" id="UP000472372"/>
    </source>
</evidence>
<dbReference type="InterPro" id="IPR044878">
    <property type="entry name" value="UbiA_sf"/>
</dbReference>
<keyword evidence="7 9" id="KW-1133">Transmembrane helix</keyword>
<feature type="transmembrane region" description="Helical" evidence="9">
    <location>
        <begin position="54"/>
        <end position="74"/>
    </location>
</feature>
<evidence type="ECO:0000256" key="7">
    <source>
        <dbReference type="ARBA" id="ARBA00022989"/>
    </source>
</evidence>
<feature type="transmembrane region" description="Helical" evidence="9">
    <location>
        <begin position="126"/>
        <end position="150"/>
    </location>
</feature>
<dbReference type="PANTHER" id="PTHR11048:SF28">
    <property type="entry name" value="4-HYDROXYBENZOATE POLYPRENYLTRANSFERASE, MITOCHONDRIAL"/>
    <property type="match status" value="1"/>
</dbReference>
<evidence type="ECO:0000256" key="6">
    <source>
        <dbReference type="ARBA" id="ARBA00022692"/>
    </source>
</evidence>
<evidence type="ECO:0000256" key="3">
    <source>
        <dbReference type="ARBA" id="ARBA00005179"/>
    </source>
</evidence>
<dbReference type="Proteomes" id="UP000472372">
    <property type="component" value="Chromosome 9"/>
</dbReference>
<dbReference type="Pfam" id="PF01040">
    <property type="entry name" value="UbiA"/>
    <property type="match status" value="1"/>
</dbReference>
<keyword evidence="9" id="KW-0999">Mitochondrion inner membrane</keyword>
<comment type="catalytic activity">
    <reaction evidence="9">
        <text>an all-trans-polyprenyl diphosphate + 4-hydroxybenzoate = a 4-hydroxy-3-(all-trans-polyprenyl)benzoate + diphosphate</text>
        <dbReference type="Rhea" id="RHEA:44504"/>
        <dbReference type="Rhea" id="RHEA-COMP:9514"/>
        <dbReference type="Rhea" id="RHEA-COMP:9564"/>
        <dbReference type="ChEBI" id="CHEBI:17879"/>
        <dbReference type="ChEBI" id="CHEBI:33019"/>
        <dbReference type="ChEBI" id="CHEBI:58914"/>
        <dbReference type="ChEBI" id="CHEBI:78396"/>
        <dbReference type="EC" id="2.5.1.39"/>
    </reaction>
</comment>
<keyword evidence="9" id="KW-0414">Isoprene biosynthesis</keyword>
<dbReference type="FunFam" id="1.10.357.140:FF:000008">
    <property type="entry name" value="4-hydroxybenzoate octaprenyltransferase"/>
    <property type="match status" value="1"/>
</dbReference>
<dbReference type="GO" id="GO:0008299">
    <property type="term" value="P:isoprenoid biosynthetic process"/>
    <property type="evidence" value="ECO:0007669"/>
    <property type="project" value="UniProtKB-UniRule"/>
</dbReference>
<comment type="pathway">
    <text evidence="3">Secondary metabolite biosynthesis.</text>
</comment>
<dbReference type="Gene3D" id="1.10.357.140">
    <property type="entry name" value="UbiA prenyltransferase"/>
    <property type="match status" value="1"/>
</dbReference>
<dbReference type="UniPathway" id="UPA00232"/>
<feature type="transmembrane region" description="Helical" evidence="9">
    <location>
        <begin position="252"/>
        <end position="272"/>
    </location>
</feature>
<dbReference type="AlphaFoldDB" id="A0A6S6WDD3"/>
<dbReference type="GO" id="GO:0005743">
    <property type="term" value="C:mitochondrial inner membrane"/>
    <property type="evidence" value="ECO:0007669"/>
    <property type="project" value="UniProtKB-SubCell"/>
</dbReference>
<feature type="transmembrane region" description="Helical" evidence="9">
    <location>
        <begin position="306"/>
        <end position="326"/>
    </location>
</feature>
<dbReference type="Gene3D" id="1.20.120.1780">
    <property type="entry name" value="UbiA prenyltransferase"/>
    <property type="match status" value="1"/>
</dbReference>
<feature type="transmembrane region" description="Helical" evidence="9">
    <location>
        <begin position="81"/>
        <end position="102"/>
    </location>
</feature>
<feature type="transmembrane region" description="Helical" evidence="9">
    <location>
        <begin position="180"/>
        <end position="200"/>
    </location>
</feature>
<evidence type="ECO:0000256" key="9">
    <source>
        <dbReference type="HAMAP-Rule" id="MF_03189"/>
    </source>
</evidence>
<sequence length="334" mass="36163">MAIVVWNKPKGTASQKLKDGLSKQYGGVHPEGWVNCLPSSWVAYVQLSRLSPPAALFLIFFPHFFGVIHAANTLSAPSTEVVHACLLLFGGSFFCSNASHAWNDLVDAPIDKVIARTKTRPIPRGAITPLAAFIFAISQAVGAVCFLFFLPADTAKAAIPTIVGTIYYPYAKRHTNLPQLVLGFCLSWGIMVGSSAMGVVKPWTDPSTICLLTASILWVVLYDTIYAHQDLADDVKIGIKSMAVLFRNQARALLWTLFLGMIVSLLASGYYGQLGISYYAVTVVGCVLSVGTMIVKVNLKSPTSCWLWFSKGFWLTGLAISGGLLADYCGRGRK</sequence>
<organism evidence="10 11">
    <name type="scientific">Pyrenophora teres f. teres</name>
    <dbReference type="NCBI Taxonomy" id="97479"/>
    <lineage>
        <taxon>Eukaryota</taxon>
        <taxon>Fungi</taxon>
        <taxon>Dikarya</taxon>
        <taxon>Ascomycota</taxon>
        <taxon>Pezizomycotina</taxon>
        <taxon>Dothideomycetes</taxon>
        <taxon>Pleosporomycetidae</taxon>
        <taxon>Pleosporales</taxon>
        <taxon>Pleosporineae</taxon>
        <taxon>Pleosporaceae</taxon>
        <taxon>Pyrenophora</taxon>
    </lineage>
</organism>